<dbReference type="GO" id="GO:0046656">
    <property type="term" value="P:folic acid biosynthetic process"/>
    <property type="evidence" value="ECO:0007669"/>
    <property type="project" value="UniProtKB-KW"/>
</dbReference>
<dbReference type="EMBL" id="CP012390">
    <property type="protein sequence ID" value="ALE19195.1"/>
    <property type="molecule type" value="Genomic_DNA"/>
</dbReference>
<keyword evidence="7" id="KW-0067">ATP-binding</keyword>
<evidence type="ECO:0000256" key="3">
    <source>
        <dbReference type="ARBA" id="ARBA00013253"/>
    </source>
</evidence>
<evidence type="ECO:0000256" key="2">
    <source>
        <dbReference type="ARBA" id="ARBA00005051"/>
    </source>
</evidence>
<feature type="domain" description="7,8-dihydro-6-hydroxymethylpterin-pyrophosphokinase" evidence="9">
    <location>
        <begin position="85"/>
        <end position="96"/>
    </location>
</feature>
<dbReference type="GO" id="GO:0016301">
    <property type="term" value="F:kinase activity"/>
    <property type="evidence" value="ECO:0007669"/>
    <property type="project" value="UniProtKB-KW"/>
</dbReference>
<dbReference type="CDD" id="cd00483">
    <property type="entry name" value="HPPK"/>
    <property type="match status" value="1"/>
</dbReference>
<dbReference type="Pfam" id="PF01288">
    <property type="entry name" value="HPPK"/>
    <property type="match status" value="1"/>
</dbReference>
<dbReference type="InterPro" id="IPR035907">
    <property type="entry name" value="Hppk_sf"/>
</dbReference>
<protein>
    <recommendedName>
        <fullName evidence="3">2-amino-4-hydroxy-6-hydroxymethyldihydropteridine diphosphokinase</fullName>
        <ecNumber evidence="3">2.7.6.3</ecNumber>
    </recommendedName>
</protein>
<keyword evidence="6 11" id="KW-0418">Kinase</keyword>
<dbReference type="GO" id="GO:0046654">
    <property type="term" value="P:tetrahydrofolate biosynthetic process"/>
    <property type="evidence" value="ECO:0007669"/>
    <property type="project" value="UniProtKB-UniPathway"/>
</dbReference>
<dbReference type="Proteomes" id="UP000068137">
    <property type="component" value="Chromosome"/>
</dbReference>
<evidence type="ECO:0000256" key="4">
    <source>
        <dbReference type="ARBA" id="ARBA00022679"/>
    </source>
</evidence>
<dbReference type="NCBIfam" id="TIGR01498">
    <property type="entry name" value="folK"/>
    <property type="match status" value="1"/>
</dbReference>
<proteinExistence type="predicted"/>
<evidence type="ECO:0000259" key="9">
    <source>
        <dbReference type="PROSITE" id="PS00794"/>
    </source>
</evidence>
<dbReference type="PROSITE" id="PS00794">
    <property type="entry name" value="HPPK"/>
    <property type="match status" value="1"/>
</dbReference>
<dbReference type="PANTHER" id="PTHR43071:SF1">
    <property type="entry name" value="2-AMINO-4-HYDROXY-6-HYDROXYMETHYLDIHYDROPTERIDINE PYROPHOSPHOKINASE"/>
    <property type="match status" value="1"/>
</dbReference>
<evidence type="ECO:0000256" key="6">
    <source>
        <dbReference type="ARBA" id="ARBA00022777"/>
    </source>
</evidence>
<dbReference type="UniPathway" id="UPA00077">
    <property type="reaction ID" value="UER00155"/>
</dbReference>
<comment type="pathway">
    <text evidence="2">Cofactor biosynthesis; tetrahydrofolate biosynthesis; 2-amino-4-hydroxy-6-hydroxymethyl-7,8-dihydropteridine diphosphate from 7,8-dihydroneopterin triphosphate: step 4/4.</text>
</comment>
<dbReference type="STRING" id="1528099.AL705_05920"/>
<dbReference type="PATRIC" id="fig|1562462.4.peg.1220"/>
<dbReference type="InterPro" id="IPR000550">
    <property type="entry name" value="Hppk"/>
</dbReference>
<reference evidence="10 12" key="1">
    <citation type="journal article" date="2015" name="Genome Announc.">
        <title>Complete Genome Sequences for Two Strains of a Novel Fastidious, Partially Acid-Fast, Gram-Positive Corynebacterineae Bacterium, Derived from Human Clinical Samples.</title>
        <authorList>
            <person name="Nicholson A.C."/>
            <person name="Bell M."/>
            <person name="Humrighouse B.W."/>
            <person name="McQuiston J.R."/>
        </authorList>
    </citation>
    <scope>NUCLEOTIDE SEQUENCE [LARGE SCALE GENOMIC DNA]</scope>
    <source>
        <strain evidence="10 12">X1698</strain>
    </source>
</reference>
<evidence type="ECO:0000256" key="8">
    <source>
        <dbReference type="ARBA" id="ARBA00022909"/>
    </source>
</evidence>
<dbReference type="EC" id="2.7.6.3" evidence="3"/>
<dbReference type="Proteomes" id="UP000324288">
    <property type="component" value="Chromosome"/>
</dbReference>
<dbReference type="EMBL" id="LR584267">
    <property type="protein sequence ID" value="VHO01125.1"/>
    <property type="molecule type" value="Genomic_DNA"/>
</dbReference>
<dbReference type="Gene3D" id="3.30.70.560">
    <property type="entry name" value="7,8-Dihydro-6-hydroxymethylpterin-pyrophosphokinase HPPK"/>
    <property type="match status" value="1"/>
</dbReference>
<evidence type="ECO:0000313" key="10">
    <source>
        <dbReference type="EMBL" id="ALE19195.1"/>
    </source>
</evidence>
<evidence type="ECO:0000313" key="11">
    <source>
        <dbReference type="EMBL" id="VHO01125.1"/>
    </source>
</evidence>
<comment type="catalytic activity">
    <reaction evidence="1">
        <text>6-hydroxymethyl-7,8-dihydropterin + ATP = (7,8-dihydropterin-6-yl)methyl diphosphate + AMP + H(+)</text>
        <dbReference type="Rhea" id="RHEA:11412"/>
        <dbReference type="ChEBI" id="CHEBI:15378"/>
        <dbReference type="ChEBI" id="CHEBI:30616"/>
        <dbReference type="ChEBI" id="CHEBI:44841"/>
        <dbReference type="ChEBI" id="CHEBI:72950"/>
        <dbReference type="ChEBI" id="CHEBI:456215"/>
        <dbReference type="EC" id="2.7.6.3"/>
    </reaction>
</comment>
<dbReference type="RefSeq" id="WP_053962225.1">
    <property type="nucleotide sequence ID" value="NZ_CP012390.1"/>
</dbReference>
<dbReference type="OrthoDB" id="9808041at2"/>
<sequence length="181" mass="19608">MTTALLSLGANIGDPLAQLQGAARSFAPWAYAHASIYRTAPWGVTDQPDFLNTALLVRDPTATAEEWLVRAQAAEQAAGRTRDRHWGPRTLDVDIISCWQDDAARTPIVSTDPHLLLPHPHATERSFVLVPALEMLSAHHPDLPLTGEFRRALAALLAHDPAVATSIQRDATLHLAPEGAL</sequence>
<keyword evidence="13" id="KW-1185">Reference proteome</keyword>
<dbReference type="SUPFAM" id="SSF55083">
    <property type="entry name" value="6-hydroxymethyl-7,8-dihydropterin pyrophosphokinase, HPPK"/>
    <property type="match status" value="1"/>
</dbReference>
<evidence type="ECO:0000313" key="12">
    <source>
        <dbReference type="Proteomes" id="UP000068137"/>
    </source>
</evidence>
<reference evidence="10" key="2">
    <citation type="journal article" date="2016" name="Int. J. Syst. Evol. Microbiol.">
        <title>Lawsonella clevelandensis gen. nov., sp. nov., a new member of the suborder Corynebacterineae isolated from human abscesses.</title>
        <authorList>
            <person name="Bell M.E."/>
            <person name="Bernard K.A."/>
            <person name="Harrington S.M."/>
            <person name="Patel N.B."/>
            <person name="Tucker T.A."/>
            <person name="Metcalfe M.G."/>
            <person name="McQuiston J.R."/>
        </authorList>
    </citation>
    <scope>NUCLEOTIDE SEQUENCE</scope>
    <source>
        <strain evidence="10">X1698</strain>
    </source>
</reference>
<keyword evidence="5" id="KW-0547">Nucleotide-binding</keyword>
<dbReference type="AlphaFoldDB" id="A0A0M4LZM9"/>
<accession>A0A0M4LZM9</accession>
<reference evidence="11 13" key="3">
    <citation type="submission" date="2019-04" db="EMBL/GenBank/DDBJ databases">
        <authorList>
            <person name="Seth-Smith MB H."/>
            <person name="Seth-Smith H."/>
        </authorList>
    </citation>
    <scope>NUCLEOTIDE SEQUENCE [LARGE SCALE GENOMIC DNA]</scope>
    <source>
        <strain evidence="11">USB-603019</strain>
    </source>
</reference>
<organism evidence="10 12">
    <name type="scientific">Lawsonella clevelandensis</name>
    <dbReference type="NCBI Taxonomy" id="1528099"/>
    <lineage>
        <taxon>Bacteria</taxon>
        <taxon>Bacillati</taxon>
        <taxon>Actinomycetota</taxon>
        <taxon>Actinomycetes</taxon>
        <taxon>Mycobacteriales</taxon>
        <taxon>Lawsonellaceae</taxon>
        <taxon>Lawsonella</taxon>
    </lineage>
</organism>
<evidence type="ECO:0000256" key="5">
    <source>
        <dbReference type="ARBA" id="ARBA00022741"/>
    </source>
</evidence>
<dbReference type="GO" id="GO:0003848">
    <property type="term" value="F:2-amino-4-hydroxy-6-hydroxymethyldihydropteridine diphosphokinase activity"/>
    <property type="evidence" value="ECO:0007669"/>
    <property type="project" value="UniProtKB-EC"/>
</dbReference>
<evidence type="ECO:0000256" key="7">
    <source>
        <dbReference type="ARBA" id="ARBA00022840"/>
    </source>
</evidence>
<dbReference type="GO" id="GO:0005524">
    <property type="term" value="F:ATP binding"/>
    <property type="evidence" value="ECO:0007669"/>
    <property type="project" value="UniProtKB-KW"/>
</dbReference>
<keyword evidence="8" id="KW-0289">Folate biosynthesis</keyword>
<dbReference type="PANTHER" id="PTHR43071">
    <property type="entry name" value="2-AMINO-4-HYDROXY-6-HYDROXYMETHYLDIHYDROPTERIDINE PYROPHOSPHOKINASE"/>
    <property type="match status" value="1"/>
</dbReference>
<dbReference type="KEGG" id="cbq:AL705_05920"/>
<name>A0A0M4LZM9_9ACTN</name>
<keyword evidence="4" id="KW-0808">Transferase</keyword>
<gene>
    <name evidence="11" type="primary">folK</name>
    <name evidence="10" type="ORF">AL705_05920</name>
    <name evidence="11" type="ORF">LC603019_01169</name>
</gene>
<evidence type="ECO:0000256" key="1">
    <source>
        <dbReference type="ARBA" id="ARBA00000198"/>
    </source>
</evidence>
<evidence type="ECO:0000313" key="13">
    <source>
        <dbReference type="Proteomes" id="UP000324288"/>
    </source>
</evidence>